<feature type="chain" id="PRO_5019711258" description="Spore coat protein U domain-containing protein" evidence="1">
    <location>
        <begin position="29"/>
        <end position="172"/>
    </location>
</feature>
<evidence type="ECO:0008006" key="4">
    <source>
        <dbReference type="Google" id="ProtNLM"/>
    </source>
</evidence>
<name>A0A479ZW17_9CYAN</name>
<evidence type="ECO:0000313" key="3">
    <source>
        <dbReference type="Proteomes" id="UP000300142"/>
    </source>
</evidence>
<reference evidence="3" key="1">
    <citation type="submission" date="2019-02" db="EMBL/GenBank/DDBJ databases">
        <title>Draft genome sequence of Sphaerospermopsis reniformis NIES-1949.</title>
        <authorList>
            <person name="Yamaguchi H."/>
            <person name="Suzuki S."/>
            <person name="Kawachi M."/>
        </authorList>
    </citation>
    <scope>NUCLEOTIDE SEQUENCE [LARGE SCALE GENOMIC DNA]</scope>
    <source>
        <strain evidence="3">NIES-1949</strain>
    </source>
</reference>
<sequence length="172" mass="17710">MSLRPFFIASSLILSPLAAIGFESAAFAQSVNTNTIPLSITVPPTVSVTLTATSNASNLQNAIQLAQSGLQSTKIAGFSAATNAPNGVIITANSTHNGNLKNSNNVSIPYKLGLTQPSNPTAPSTPTFETLGQFSYNLGGGNFDLYIQINNPGNISAGTYSDTLTLTVATNS</sequence>
<organism evidence="2 3">
    <name type="scientific">Sphaerospermopsis reniformis</name>
    <dbReference type="NCBI Taxonomy" id="531300"/>
    <lineage>
        <taxon>Bacteria</taxon>
        <taxon>Bacillati</taxon>
        <taxon>Cyanobacteriota</taxon>
        <taxon>Cyanophyceae</taxon>
        <taxon>Nostocales</taxon>
        <taxon>Aphanizomenonaceae</taxon>
        <taxon>Sphaerospermopsis</taxon>
    </lineage>
</organism>
<keyword evidence="3" id="KW-1185">Reference proteome</keyword>
<evidence type="ECO:0000256" key="1">
    <source>
        <dbReference type="SAM" id="SignalP"/>
    </source>
</evidence>
<dbReference type="RefSeq" id="WP_137667318.1">
    <property type="nucleotide sequence ID" value="NZ_BJCE01000056.1"/>
</dbReference>
<dbReference type="EMBL" id="BJCE01000056">
    <property type="protein sequence ID" value="GCL36950.1"/>
    <property type="molecule type" value="Genomic_DNA"/>
</dbReference>
<protein>
    <recommendedName>
        <fullName evidence="4">Spore coat protein U domain-containing protein</fullName>
    </recommendedName>
</protein>
<evidence type="ECO:0000313" key="2">
    <source>
        <dbReference type="EMBL" id="GCL36950.1"/>
    </source>
</evidence>
<dbReference type="Proteomes" id="UP000300142">
    <property type="component" value="Unassembled WGS sequence"/>
</dbReference>
<accession>A0A479ZW17</accession>
<dbReference type="AlphaFoldDB" id="A0A479ZW17"/>
<keyword evidence="1" id="KW-0732">Signal</keyword>
<proteinExistence type="predicted"/>
<gene>
    <name evidence="2" type="ORF">SR1949_20560</name>
</gene>
<feature type="signal peptide" evidence="1">
    <location>
        <begin position="1"/>
        <end position="28"/>
    </location>
</feature>
<comment type="caution">
    <text evidence="2">The sequence shown here is derived from an EMBL/GenBank/DDBJ whole genome shotgun (WGS) entry which is preliminary data.</text>
</comment>